<feature type="compositionally biased region" description="Basic and acidic residues" evidence="1">
    <location>
        <begin position="21"/>
        <end position="44"/>
    </location>
</feature>
<feature type="compositionally biased region" description="Basic and acidic residues" evidence="1">
    <location>
        <begin position="54"/>
        <end position="76"/>
    </location>
</feature>
<evidence type="ECO:0000313" key="3">
    <source>
        <dbReference type="Proteomes" id="UP000176786"/>
    </source>
</evidence>
<feature type="compositionally biased region" description="Basic and acidic residues" evidence="1">
    <location>
        <begin position="85"/>
        <end position="95"/>
    </location>
</feature>
<proteinExistence type="predicted"/>
<evidence type="ECO:0000313" key="2">
    <source>
        <dbReference type="EMBL" id="OGE85989.1"/>
    </source>
</evidence>
<sequence length="95" mass="11068">MRYTERNLRTVSGSLEAQGGKIERISDQKEKASEEARLERERDALAQPLVPEGRLPELRRNFGRDSRRDQRPDSRKGRGRIVAWRAEDHDQERAA</sequence>
<comment type="caution">
    <text evidence="2">The sequence shown here is derived from an EMBL/GenBank/DDBJ whole genome shotgun (WGS) entry which is preliminary data.</text>
</comment>
<dbReference type="Proteomes" id="UP000176786">
    <property type="component" value="Unassembled WGS sequence"/>
</dbReference>
<accession>A0A1F5P7S4</accession>
<dbReference type="STRING" id="1817832.A3J48_01145"/>
<reference evidence="2 3" key="1">
    <citation type="journal article" date="2016" name="Nat. Commun.">
        <title>Thousands of microbial genomes shed light on interconnected biogeochemical processes in an aquifer system.</title>
        <authorList>
            <person name="Anantharaman K."/>
            <person name="Brown C.T."/>
            <person name="Hug L.A."/>
            <person name="Sharon I."/>
            <person name="Castelle C.J."/>
            <person name="Probst A.J."/>
            <person name="Thomas B.C."/>
            <person name="Singh A."/>
            <person name="Wilkins M.J."/>
            <person name="Karaoz U."/>
            <person name="Brodie E.L."/>
            <person name="Williams K.H."/>
            <person name="Hubbard S.S."/>
            <person name="Banfield J.F."/>
        </authorList>
    </citation>
    <scope>NUCLEOTIDE SEQUENCE [LARGE SCALE GENOMIC DNA]</scope>
</reference>
<dbReference type="EMBL" id="MFES01000018">
    <property type="protein sequence ID" value="OGE85989.1"/>
    <property type="molecule type" value="Genomic_DNA"/>
</dbReference>
<evidence type="ECO:0000256" key="1">
    <source>
        <dbReference type="SAM" id="MobiDB-lite"/>
    </source>
</evidence>
<dbReference type="AlphaFoldDB" id="A0A1F5P7S4"/>
<protein>
    <submittedName>
        <fullName evidence="2">Uncharacterized protein</fullName>
    </submittedName>
</protein>
<name>A0A1F5P7S4_9BACT</name>
<feature type="region of interest" description="Disordered" evidence="1">
    <location>
        <begin position="1"/>
        <end position="95"/>
    </location>
</feature>
<gene>
    <name evidence="2" type="ORF">A3J48_01145</name>
</gene>
<organism evidence="2 3">
    <name type="scientific">Candidatus Doudnabacteria bacterium RIFCSPHIGHO2_02_FULL_46_11</name>
    <dbReference type="NCBI Taxonomy" id="1817832"/>
    <lineage>
        <taxon>Bacteria</taxon>
        <taxon>Candidatus Doudnaibacteriota</taxon>
    </lineage>
</organism>